<feature type="region of interest" description="Disordered" evidence="2">
    <location>
        <begin position="390"/>
        <end position="409"/>
    </location>
</feature>
<protein>
    <recommendedName>
        <fullName evidence="5">Methyltransferase-like protein 4</fullName>
    </recommendedName>
</protein>
<dbReference type="PROSITE" id="PS51143">
    <property type="entry name" value="MT_A70"/>
    <property type="match status" value="1"/>
</dbReference>
<evidence type="ECO:0000256" key="1">
    <source>
        <dbReference type="PROSITE-ProRule" id="PRU00489"/>
    </source>
</evidence>
<accession>A0A9D4BH16</accession>
<dbReference type="Pfam" id="PF05063">
    <property type="entry name" value="MT-A70"/>
    <property type="match status" value="2"/>
</dbReference>
<name>A0A9D4BH16_DREPO</name>
<organism evidence="3 4">
    <name type="scientific">Dreissena polymorpha</name>
    <name type="common">Zebra mussel</name>
    <name type="synonym">Mytilus polymorpha</name>
    <dbReference type="NCBI Taxonomy" id="45954"/>
    <lineage>
        <taxon>Eukaryota</taxon>
        <taxon>Metazoa</taxon>
        <taxon>Spiralia</taxon>
        <taxon>Lophotrochozoa</taxon>
        <taxon>Mollusca</taxon>
        <taxon>Bivalvia</taxon>
        <taxon>Autobranchia</taxon>
        <taxon>Heteroconchia</taxon>
        <taxon>Euheterodonta</taxon>
        <taxon>Imparidentia</taxon>
        <taxon>Neoheterodontei</taxon>
        <taxon>Myida</taxon>
        <taxon>Dreissenoidea</taxon>
        <taxon>Dreissenidae</taxon>
        <taxon>Dreissena</taxon>
    </lineage>
</organism>
<dbReference type="GO" id="GO:0008168">
    <property type="term" value="F:methyltransferase activity"/>
    <property type="evidence" value="ECO:0007669"/>
    <property type="project" value="TreeGrafter"/>
</dbReference>
<dbReference type="InterPro" id="IPR007757">
    <property type="entry name" value="MT-A70-like"/>
</dbReference>
<evidence type="ECO:0000313" key="3">
    <source>
        <dbReference type="EMBL" id="KAH3694539.1"/>
    </source>
</evidence>
<reference evidence="3" key="1">
    <citation type="journal article" date="2019" name="bioRxiv">
        <title>The Genome of the Zebra Mussel, Dreissena polymorpha: A Resource for Invasive Species Research.</title>
        <authorList>
            <person name="McCartney M.A."/>
            <person name="Auch B."/>
            <person name="Kono T."/>
            <person name="Mallez S."/>
            <person name="Zhang Y."/>
            <person name="Obille A."/>
            <person name="Becker A."/>
            <person name="Abrahante J.E."/>
            <person name="Garbe J."/>
            <person name="Badalamenti J.P."/>
            <person name="Herman A."/>
            <person name="Mangelson H."/>
            <person name="Liachko I."/>
            <person name="Sullivan S."/>
            <person name="Sone E.D."/>
            <person name="Koren S."/>
            <person name="Silverstein K.A.T."/>
            <person name="Beckman K.B."/>
            <person name="Gohl D.M."/>
        </authorList>
    </citation>
    <scope>NUCLEOTIDE SEQUENCE</scope>
    <source>
        <strain evidence="3">Duluth1</strain>
        <tissue evidence="3">Whole animal</tissue>
    </source>
</reference>
<evidence type="ECO:0008006" key="5">
    <source>
        <dbReference type="Google" id="ProtNLM"/>
    </source>
</evidence>
<evidence type="ECO:0000256" key="2">
    <source>
        <dbReference type="SAM" id="MobiDB-lite"/>
    </source>
</evidence>
<dbReference type="EMBL" id="JAIWYP010000016">
    <property type="protein sequence ID" value="KAH3694539.1"/>
    <property type="molecule type" value="Genomic_DNA"/>
</dbReference>
<dbReference type="GO" id="GO:0005634">
    <property type="term" value="C:nucleus"/>
    <property type="evidence" value="ECO:0007669"/>
    <property type="project" value="TreeGrafter"/>
</dbReference>
<dbReference type="Proteomes" id="UP000828390">
    <property type="component" value="Unassembled WGS sequence"/>
</dbReference>
<dbReference type="PANTHER" id="PTHR12829">
    <property type="entry name" value="N6-ADENOSINE-METHYLTRANSFERASE"/>
    <property type="match status" value="1"/>
</dbReference>
<keyword evidence="4" id="KW-1185">Reference proteome</keyword>
<gene>
    <name evidence="3" type="ORF">DPMN_081979</name>
</gene>
<proteinExistence type="inferred from homology"/>
<dbReference type="AlphaFoldDB" id="A0A9D4BH16"/>
<comment type="caution">
    <text evidence="3">The sequence shown here is derived from an EMBL/GenBank/DDBJ whole genome shotgun (WGS) entry which is preliminary data.</text>
</comment>
<evidence type="ECO:0000313" key="4">
    <source>
        <dbReference type="Proteomes" id="UP000828390"/>
    </source>
</evidence>
<sequence>MNGVNVNKRVANFFVERSIVIIINVAFYPSPKAEGYGNGYLHPNMSVIVETETGWLLDHHAYSVCRVSEGSTGNLCTRYQMRRSLFDIVSPFVMDSQFRKTGGHFQSEMGEGCVTNKKRKRKRKEPLNIGELRAEEFHQQVKSHICQAHTSFLEAGTQSGYFLLPDGTQPNDNNMASRSAAAMQGARDMFAGLLVGTGADCTESWLPLRDIYNGLALRSADIVNGVWQHKGKHSAILYIDDQPFIIPHECTFILGEMSQLTIGAPVLGTFDLLVLDPPWESKSVKRLKKYNMLGNTELLAVPLEQLMSPGCLVVVWVTNRQKHRDFVTRQLFPRKHITHLATWCWLKVTRTGKPVRAIDDRQKRPYEVLLLGRYADSRELVWHDREPVRHDSDKGLETATNSADDLRDSPYKEAIKMKANLTSETDFLRNGSHETQIKKHCTMEGCSMQRNFTIMDSGLGDELEEKQTDLGFVTDKQYVEPAPERFTRVSDEHISGSKCLKDTGLHATVDIPDNRVIVSVPCSLHSKKPPLYDVLKLYLAKDARCCEMFARNLQPGWTSWGNEVLIHQHLDYYESVT</sequence>
<dbReference type="PANTHER" id="PTHR12829:SF4">
    <property type="entry name" value="N(6)-ADENINE-SPECIFIC METHYLTRANSFERASE METTL4"/>
    <property type="match status" value="1"/>
</dbReference>
<reference evidence="3" key="2">
    <citation type="submission" date="2020-11" db="EMBL/GenBank/DDBJ databases">
        <authorList>
            <person name="McCartney M.A."/>
            <person name="Auch B."/>
            <person name="Kono T."/>
            <person name="Mallez S."/>
            <person name="Becker A."/>
            <person name="Gohl D.M."/>
            <person name="Silverstein K.A.T."/>
            <person name="Koren S."/>
            <person name="Bechman K.B."/>
            <person name="Herman A."/>
            <person name="Abrahante J.E."/>
            <person name="Garbe J."/>
        </authorList>
    </citation>
    <scope>NUCLEOTIDE SEQUENCE</scope>
    <source>
        <strain evidence="3">Duluth1</strain>
        <tissue evidence="3">Whole animal</tissue>
    </source>
</reference>
<comment type="similarity">
    <text evidence="1">Belongs to the MT-A70-like family.</text>
</comment>